<dbReference type="InterPro" id="IPR002104">
    <property type="entry name" value="Integrase_catalytic"/>
</dbReference>
<evidence type="ECO:0000256" key="1">
    <source>
        <dbReference type="ARBA" id="ARBA00023125"/>
    </source>
</evidence>
<feature type="region of interest" description="Disordered" evidence="3">
    <location>
        <begin position="123"/>
        <end position="163"/>
    </location>
</feature>
<dbReference type="Pfam" id="PF00078">
    <property type="entry name" value="RVT_1"/>
    <property type="match status" value="1"/>
</dbReference>
<sequence length="1263" mass="145672">MDRPKRKVAIIDYKKFNNFGTSGIDDMAYEYVFQKMADNNSDRDELELHAEEDDMLDLMSDDENNKINEAAALIFTTPLKKNSKESEELKPRESDEELELRVKLLEEKKQRLKREQLNQRIKELEAEVDGLSKSEEKPKKKSKKSKGEITLTNLRANDKLNKEVNDELKRLGLDFDTKFSGKSDLAETSKEKNVKVKSEKKVVQLPESVLRGNSSTESESETSSNSSSEDSSDYELAAKLSSKKKSKKLKSGLKIKSADKVINPQSFPHNFLQYEYVSKDLEFKQLNFKMLVAGELEIINNFCKNKLEKEGRLKLLQKVSYFSSIYNWASVLDFYAAWLRLIELGRKTWSDDSQILENVMLSGQSLPKEVRQANFRSVSKNQNGKEQIWFCVKYQRNKCEHSNSTHTTVIRGYNFDLFKVPVYSKLCIKFWRQELFDYNDQKICDMLEFGWPLGFDRKFEEFGNSKIVKNHTGARNFAKEIDKYIKKEVGYGAVLGPFASNPFNDLLVISPLNSVPKANSEERRVIMDLSFPKGKSVNDGIDKNVYLGKHIELHYPNVDNFIEIIKEKGKFCKIFKRDLRRAYRQIPVDPKDYNLIGFTWKGHFFVDRVLPMGLKSSAFICQSVTNAVRFIAKKHDISLINYLDDFAGAEISEKADISYTKLKWVLDSCGLEESVEKASSPSYRMSFLGVWFDTEKMTMEVTPDRLLEIFDLVSFWLNKDTASLKEVQSLIGKLNFIASCVRPGRIFISRILNFLREFKNEDCILEVSVELKHDLLWWSEFLEIYNGVSLLNLQEWTEPDEYMASDACLVGCGGVSNGQFFHCVFPDFIVQQSLHINALELLSVIVCLKLWGQRGRKICIQCDNMVSVQVINQGKSRSRFLQACLREICFICAIKECELRAIHIDGIENRLPDMLSRWSLSDSYSVQFYEAIEDSVTIGELSLSVDLHMLKTQAQESLKSAHASGTRKNLKIQWKAFFLFCHFYNLKTLPCELNTLCLFAQFLSRSFKSVDSIRNYLNGVKVLHLLFDLPFIHFESFYFRLFMKGLKRCNPHTVRAALPITPSILLKIREELNFDDINSYTYWCIFLFAFYLICRKSNLVGTVDDSSKCLHRENISVFEDYLLVQFRWSKTIQFGERVLEIPIVKNLSSPLCAFSAFKAMCAKFPALASSPAFLVLSGRKTKPVSYNMLQNFLKNIVEKIGLDPTQYSSHSFRRGGATWAFQCGVSSELIQLQGDWKSDAYKLYLRYGLNDKMQVSSKMMCRL</sequence>
<dbReference type="PANTHER" id="PTHR33050">
    <property type="entry name" value="REVERSE TRANSCRIPTASE DOMAIN-CONTAINING PROTEIN"/>
    <property type="match status" value="1"/>
</dbReference>
<dbReference type="InterPro" id="IPR010998">
    <property type="entry name" value="Integrase_recombinase_N"/>
</dbReference>
<dbReference type="Proteomes" id="UP000683360">
    <property type="component" value="Unassembled WGS sequence"/>
</dbReference>
<dbReference type="AlphaFoldDB" id="A0A8S3URN3"/>
<dbReference type="InterPro" id="IPR011010">
    <property type="entry name" value="DNA_brk_join_enz"/>
</dbReference>
<evidence type="ECO:0000256" key="2">
    <source>
        <dbReference type="ARBA" id="ARBA00023172"/>
    </source>
</evidence>
<feature type="domain" description="Tyr recombinase" evidence="4">
    <location>
        <begin position="1055"/>
        <end position="1260"/>
    </location>
</feature>
<feature type="region of interest" description="Disordered" evidence="3">
    <location>
        <begin position="205"/>
        <end position="233"/>
    </location>
</feature>
<dbReference type="EMBL" id="CAJPWZ010002934">
    <property type="protein sequence ID" value="CAG2248360.1"/>
    <property type="molecule type" value="Genomic_DNA"/>
</dbReference>
<dbReference type="InterPro" id="IPR043502">
    <property type="entry name" value="DNA/RNA_pol_sf"/>
</dbReference>
<dbReference type="SUPFAM" id="SSF56672">
    <property type="entry name" value="DNA/RNA polymerases"/>
    <property type="match status" value="1"/>
</dbReference>
<dbReference type="OrthoDB" id="125279at2759"/>
<gene>
    <name evidence="5" type="ORF">MEDL_60224</name>
</gene>
<proteinExistence type="predicted"/>
<dbReference type="Gene3D" id="1.10.150.130">
    <property type="match status" value="1"/>
</dbReference>
<comment type="caution">
    <text evidence="5">The sequence shown here is derived from an EMBL/GenBank/DDBJ whole genome shotgun (WGS) entry which is preliminary data.</text>
</comment>
<dbReference type="GO" id="GO:0006310">
    <property type="term" value="P:DNA recombination"/>
    <property type="evidence" value="ECO:0007669"/>
    <property type="project" value="UniProtKB-KW"/>
</dbReference>
<keyword evidence="2" id="KW-0233">DNA recombination</keyword>
<keyword evidence="1" id="KW-0238">DNA-binding</keyword>
<reference evidence="5" key="1">
    <citation type="submission" date="2021-03" db="EMBL/GenBank/DDBJ databases">
        <authorList>
            <person name="Bekaert M."/>
        </authorList>
    </citation>
    <scope>NUCLEOTIDE SEQUENCE</scope>
</reference>
<dbReference type="InterPro" id="IPR013762">
    <property type="entry name" value="Integrase-like_cat_sf"/>
</dbReference>
<evidence type="ECO:0000313" key="5">
    <source>
        <dbReference type="EMBL" id="CAG2248360.1"/>
    </source>
</evidence>
<evidence type="ECO:0000259" key="4">
    <source>
        <dbReference type="PROSITE" id="PS51898"/>
    </source>
</evidence>
<evidence type="ECO:0000256" key="3">
    <source>
        <dbReference type="SAM" id="MobiDB-lite"/>
    </source>
</evidence>
<dbReference type="InterPro" id="IPR000477">
    <property type="entry name" value="RT_dom"/>
</dbReference>
<dbReference type="CDD" id="cd09275">
    <property type="entry name" value="RNase_HI_RT_DIRS1"/>
    <property type="match status" value="1"/>
</dbReference>
<feature type="compositionally biased region" description="Low complexity" evidence="3">
    <location>
        <begin position="213"/>
        <end position="229"/>
    </location>
</feature>
<dbReference type="Gene3D" id="1.10.443.10">
    <property type="entry name" value="Intergrase catalytic core"/>
    <property type="match status" value="1"/>
</dbReference>
<dbReference type="GO" id="GO:0015074">
    <property type="term" value="P:DNA integration"/>
    <property type="evidence" value="ECO:0007669"/>
    <property type="project" value="InterPro"/>
</dbReference>
<feature type="compositionally biased region" description="Basic and acidic residues" evidence="3">
    <location>
        <begin position="123"/>
        <end position="138"/>
    </location>
</feature>
<dbReference type="InterPro" id="IPR052055">
    <property type="entry name" value="Hepadnavirus_pol/RT"/>
</dbReference>
<protein>
    <recommendedName>
        <fullName evidence="4">Tyr recombinase domain-containing protein</fullName>
    </recommendedName>
</protein>
<organism evidence="5 6">
    <name type="scientific">Mytilus edulis</name>
    <name type="common">Blue mussel</name>
    <dbReference type="NCBI Taxonomy" id="6550"/>
    <lineage>
        <taxon>Eukaryota</taxon>
        <taxon>Metazoa</taxon>
        <taxon>Spiralia</taxon>
        <taxon>Lophotrochozoa</taxon>
        <taxon>Mollusca</taxon>
        <taxon>Bivalvia</taxon>
        <taxon>Autobranchia</taxon>
        <taxon>Pteriomorphia</taxon>
        <taxon>Mytilida</taxon>
        <taxon>Mytiloidea</taxon>
        <taxon>Mytilidae</taxon>
        <taxon>Mytilinae</taxon>
        <taxon>Mytilus</taxon>
    </lineage>
</organism>
<dbReference type="PROSITE" id="PS51898">
    <property type="entry name" value="TYR_RECOMBINASE"/>
    <property type="match status" value="1"/>
</dbReference>
<name>A0A8S3URN3_MYTED</name>
<keyword evidence="6" id="KW-1185">Reference proteome</keyword>
<evidence type="ECO:0000313" key="6">
    <source>
        <dbReference type="Proteomes" id="UP000683360"/>
    </source>
</evidence>
<dbReference type="SUPFAM" id="SSF56349">
    <property type="entry name" value="DNA breaking-rejoining enzymes"/>
    <property type="match status" value="1"/>
</dbReference>
<dbReference type="GO" id="GO:0003677">
    <property type="term" value="F:DNA binding"/>
    <property type="evidence" value="ECO:0007669"/>
    <property type="project" value="UniProtKB-KW"/>
</dbReference>
<accession>A0A8S3URN3</accession>
<dbReference type="SUPFAM" id="SSF47823">
    <property type="entry name" value="lambda integrase-like, N-terminal domain"/>
    <property type="match status" value="1"/>
</dbReference>
<dbReference type="PANTHER" id="PTHR33050:SF7">
    <property type="entry name" value="RIBONUCLEASE H"/>
    <property type="match status" value="1"/>
</dbReference>